<comment type="caution">
    <text evidence="4">The sequence shown here is derived from an EMBL/GenBank/DDBJ whole genome shotgun (WGS) entry which is preliminary data.</text>
</comment>
<protein>
    <submittedName>
        <fullName evidence="4">Uncharacterized protein</fullName>
    </submittedName>
</protein>
<keyword evidence="2" id="KW-0131">Cell cycle</keyword>
<evidence type="ECO:0000256" key="2">
    <source>
        <dbReference type="ARBA" id="ARBA00023306"/>
    </source>
</evidence>
<evidence type="ECO:0000256" key="1">
    <source>
        <dbReference type="ARBA" id="ARBA00006180"/>
    </source>
</evidence>
<gene>
    <name evidence="4" type="ORF">SteCoe_11101</name>
</gene>
<reference evidence="4 5" key="1">
    <citation type="submission" date="2016-11" db="EMBL/GenBank/DDBJ databases">
        <title>The macronuclear genome of Stentor coeruleus: a giant cell with tiny introns.</title>
        <authorList>
            <person name="Slabodnick M."/>
            <person name="Ruby J.G."/>
            <person name="Reiff S.B."/>
            <person name="Swart E.C."/>
            <person name="Gosai S."/>
            <person name="Prabakaran S."/>
            <person name="Witkowska E."/>
            <person name="Larue G.E."/>
            <person name="Fisher S."/>
            <person name="Freeman R.M."/>
            <person name="Gunawardena J."/>
            <person name="Chu W."/>
            <person name="Stover N.A."/>
            <person name="Gregory B.D."/>
            <person name="Nowacki M."/>
            <person name="Derisi J."/>
            <person name="Roy S.W."/>
            <person name="Marshall W.F."/>
            <person name="Sood P."/>
        </authorList>
    </citation>
    <scope>NUCLEOTIDE SEQUENCE [LARGE SCALE GENOMIC DNA]</scope>
    <source>
        <strain evidence="4">WM001</strain>
    </source>
</reference>
<dbReference type="InterPro" id="IPR007587">
    <property type="entry name" value="SAPS"/>
</dbReference>
<dbReference type="Pfam" id="PF04499">
    <property type="entry name" value="SAPS"/>
    <property type="match status" value="1"/>
</dbReference>
<dbReference type="EMBL" id="MPUH01000182">
    <property type="protein sequence ID" value="OMJ87252.1"/>
    <property type="molecule type" value="Genomic_DNA"/>
</dbReference>
<dbReference type="GO" id="GO:0019903">
    <property type="term" value="F:protein phosphatase binding"/>
    <property type="evidence" value="ECO:0007669"/>
    <property type="project" value="InterPro"/>
</dbReference>
<dbReference type="PANTHER" id="PTHR12634">
    <property type="entry name" value="SIT4 YEAST -ASSOCIATING PROTEIN-RELATED"/>
    <property type="match status" value="1"/>
</dbReference>
<proteinExistence type="inferred from homology"/>
<evidence type="ECO:0000256" key="3">
    <source>
        <dbReference type="SAM" id="MobiDB-lite"/>
    </source>
</evidence>
<dbReference type="InterPro" id="IPR016024">
    <property type="entry name" value="ARM-type_fold"/>
</dbReference>
<comment type="similarity">
    <text evidence="1">Belongs to the SAPS family.</text>
</comment>
<feature type="compositionally biased region" description="Basic and acidic residues" evidence="3">
    <location>
        <begin position="562"/>
        <end position="577"/>
    </location>
</feature>
<name>A0A1R2CE23_9CILI</name>
<feature type="compositionally biased region" description="Basic and acidic residues" evidence="3">
    <location>
        <begin position="587"/>
        <end position="625"/>
    </location>
</feature>
<dbReference type="Proteomes" id="UP000187209">
    <property type="component" value="Unassembled WGS sequence"/>
</dbReference>
<accession>A0A1R2CE23</accession>
<sequence>MHFGGAFWQTFKGFQMNSNSFDQLLTKEALTLAEVLDDDNVIQELRNQNIKLHEFLSREKLLELIQLITVYPPEEADHKRGHKHPFIASELFGCDSTHLYSQFFNDDDKELLTVFFQFLDNSDINPTLAGYFSKYAISLIIRKPSITVSFLHEHDYIKQIAAKVFSKSISDLAVRILTLESSESNFCYEPRAKLLSCIISNFSSSDSLLLNFSAEIICDLLSRPTDTNSWKELVTIITLNNNASILIDAATSIDPKKSCAAIRVLNTIVSSTSCDFMLRVPPKQNEDDSIVLQEFEEVTDFCKLMSNAIDLLVERLERPTKYFESTLKNTNIAILGEDRLKIVDFLHSCIKINIKVFELKIISSKAISCIVDLFFNFEMNSIYHTLAEQVFSSILKFKGENDCFLLALLESKLVNNIISNPGVKGYSGHVTKVANLLIKAQEDVRNKLKTIEGWSQFVSGYLKVRNEVELMSLGENKKIEIEGQFKEGDYLANYLRGIITPIAGKPKEEIVEIKNNKEEKVEGIEAINDKENKADEKHEEKVETEKILEIKDKENVQVVEEKKQVSLESEKDVKNSELVKNNAEETVELKDTKIEDKKEESNEETKEDEKDIFEDKKEIETEKLIDEEPKKEMELKKSEEEEIKVQVRNYDSEYWRFGP</sequence>
<evidence type="ECO:0000313" key="4">
    <source>
        <dbReference type="EMBL" id="OMJ87252.1"/>
    </source>
</evidence>
<dbReference type="PANTHER" id="PTHR12634:SF8">
    <property type="entry name" value="FIERY MOUNTAIN, ISOFORM D"/>
    <property type="match status" value="1"/>
</dbReference>
<dbReference type="SUPFAM" id="SSF48371">
    <property type="entry name" value="ARM repeat"/>
    <property type="match status" value="1"/>
</dbReference>
<keyword evidence="5" id="KW-1185">Reference proteome</keyword>
<dbReference type="GO" id="GO:0019888">
    <property type="term" value="F:protein phosphatase regulator activity"/>
    <property type="evidence" value="ECO:0007669"/>
    <property type="project" value="TreeGrafter"/>
</dbReference>
<dbReference type="OrthoDB" id="313574at2759"/>
<feature type="region of interest" description="Disordered" evidence="3">
    <location>
        <begin position="562"/>
        <end position="625"/>
    </location>
</feature>
<dbReference type="AlphaFoldDB" id="A0A1R2CE23"/>
<organism evidence="4 5">
    <name type="scientific">Stentor coeruleus</name>
    <dbReference type="NCBI Taxonomy" id="5963"/>
    <lineage>
        <taxon>Eukaryota</taxon>
        <taxon>Sar</taxon>
        <taxon>Alveolata</taxon>
        <taxon>Ciliophora</taxon>
        <taxon>Postciliodesmatophora</taxon>
        <taxon>Heterotrichea</taxon>
        <taxon>Heterotrichida</taxon>
        <taxon>Stentoridae</taxon>
        <taxon>Stentor</taxon>
    </lineage>
</organism>
<evidence type="ECO:0000313" key="5">
    <source>
        <dbReference type="Proteomes" id="UP000187209"/>
    </source>
</evidence>